<evidence type="ECO:0000313" key="2">
    <source>
        <dbReference type="EMBL" id="QCC54263.1"/>
    </source>
</evidence>
<feature type="compositionally biased region" description="Acidic residues" evidence="1">
    <location>
        <begin position="68"/>
        <end position="80"/>
    </location>
</feature>
<dbReference type="EMBL" id="CP031305">
    <property type="protein sequence ID" value="QCC54263.1"/>
    <property type="molecule type" value="Genomic_DNA"/>
</dbReference>
<name>A0A4D6HK98_9EURY</name>
<dbReference type="RefSeq" id="WP_006065331.1">
    <property type="nucleotide sequence ID" value="NZ_CP031305.1"/>
</dbReference>
<dbReference type="Proteomes" id="UP000296822">
    <property type="component" value="Chromosome"/>
</dbReference>
<proteinExistence type="predicted"/>
<dbReference type="KEGG" id="nbg:DV706_07035"/>
<evidence type="ECO:0000313" key="3">
    <source>
        <dbReference type="Proteomes" id="UP000296822"/>
    </source>
</evidence>
<dbReference type="AlphaFoldDB" id="A0A4D6HK98"/>
<gene>
    <name evidence="2" type="ORF">DV706_07035</name>
</gene>
<reference evidence="2 3" key="1">
    <citation type="journal article" date="2019" name="Nat. Commun.">
        <title>A new type of DNA phosphorothioation-based antiviral system in archaea.</title>
        <authorList>
            <person name="Xiong L."/>
            <person name="Liu S."/>
            <person name="Chen S."/>
            <person name="Xiao Y."/>
            <person name="Zhu B."/>
            <person name="Gao Y."/>
            <person name="Zhang Y."/>
            <person name="Chen B."/>
            <person name="Luo J."/>
            <person name="Deng Z."/>
            <person name="Chen X."/>
            <person name="Wang L."/>
            <person name="Chen S."/>
        </authorList>
    </citation>
    <scope>NUCLEOTIDE SEQUENCE [LARGE SCALE GENOMIC DNA]</scope>
    <source>
        <strain evidence="2 3">JCM 10635</strain>
    </source>
</reference>
<organism evidence="2 3">
    <name type="scientific">Natronorubrum bangense</name>
    <dbReference type="NCBI Taxonomy" id="61858"/>
    <lineage>
        <taxon>Archaea</taxon>
        <taxon>Methanobacteriati</taxon>
        <taxon>Methanobacteriota</taxon>
        <taxon>Stenosarchaea group</taxon>
        <taxon>Halobacteria</taxon>
        <taxon>Halobacteriales</taxon>
        <taxon>Natrialbaceae</taxon>
        <taxon>Natronorubrum</taxon>
    </lineage>
</organism>
<protein>
    <submittedName>
        <fullName evidence="2">Uncharacterized protein</fullName>
    </submittedName>
</protein>
<feature type="compositionally biased region" description="Polar residues" evidence="1">
    <location>
        <begin position="83"/>
        <end position="95"/>
    </location>
</feature>
<sequence>MTGLSEYVRALFDTLSNRTSEDPVQHGIYADTRSRDGLYSITNTQPGTSTYAAGQRPMDHEHATTAPPEDEGPATLDCEDPQTCPTCSPLTSSAD</sequence>
<evidence type="ECO:0000256" key="1">
    <source>
        <dbReference type="SAM" id="MobiDB-lite"/>
    </source>
</evidence>
<accession>A0A4D6HK98</accession>
<dbReference type="GeneID" id="39851000"/>
<feature type="region of interest" description="Disordered" evidence="1">
    <location>
        <begin position="49"/>
        <end position="95"/>
    </location>
</feature>